<evidence type="ECO:0000313" key="7">
    <source>
        <dbReference type="EMBL" id="KAF2754660.1"/>
    </source>
</evidence>
<dbReference type="InterPro" id="IPR004839">
    <property type="entry name" value="Aminotransferase_I/II_large"/>
</dbReference>
<dbReference type="Proteomes" id="UP000799437">
    <property type="component" value="Unassembled WGS sequence"/>
</dbReference>
<reference evidence="7" key="1">
    <citation type="journal article" date="2020" name="Stud. Mycol.">
        <title>101 Dothideomycetes genomes: a test case for predicting lifestyles and emergence of pathogens.</title>
        <authorList>
            <person name="Haridas S."/>
            <person name="Albert R."/>
            <person name="Binder M."/>
            <person name="Bloem J."/>
            <person name="Labutti K."/>
            <person name="Salamov A."/>
            <person name="Andreopoulos B."/>
            <person name="Baker S."/>
            <person name="Barry K."/>
            <person name="Bills G."/>
            <person name="Bluhm B."/>
            <person name="Cannon C."/>
            <person name="Castanera R."/>
            <person name="Culley D."/>
            <person name="Daum C."/>
            <person name="Ezra D."/>
            <person name="Gonzalez J."/>
            <person name="Henrissat B."/>
            <person name="Kuo A."/>
            <person name="Liang C."/>
            <person name="Lipzen A."/>
            <person name="Lutzoni F."/>
            <person name="Magnuson J."/>
            <person name="Mondo S."/>
            <person name="Nolan M."/>
            <person name="Ohm R."/>
            <person name="Pangilinan J."/>
            <person name="Park H.-J."/>
            <person name="Ramirez L."/>
            <person name="Alfaro M."/>
            <person name="Sun H."/>
            <person name="Tritt A."/>
            <person name="Yoshinaga Y."/>
            <person name="Zwiers L.-H."/>
            <person name="Turgeon B."/>
            <person name="Goodwin S."/>
            <person name="Spatafora J."/>
            <person name="Crous P."/>
            <person name="Grigoriev I."/>
        </authorList>
    </citation>
    <scope>NUCLEOTIDE SEQUENCE</scope>
    <source>
        <strain evidence="7">CBS 121739</strain>
    </source>
</reference>
<dbReference type="AlphaFoldDB" id="A0A6A6VYC1"/>
<dbReference type="Gene3D" id="3.40.640.10">
    <property type="entry name" value="Type I PLP-dependent aspartate aminotransferase-like (Major domain)"/>
    <property type="match status" value="1"/>
</dbReference>
<organism evidence="7 8">
    <name type="scientific">Pseudovirgaria hyperparasitica</name>
    <dbReference type="NCBI Taxonomy" id="470096"/>
    <lineage>
        <taxon>Eukaryota</taxon>
        <taxon>Fungi</taxon>
        <taxon>Dikarya</taxon>
        <taxon>Ascomycota</taxon>
        <taxon>Pezizomycotina</taxon>
        <taxon>Dothideomycetes</taxon>
        <taxon>Dothideomycetes incertae sedis</taxon>
        <taxon>Acrospermales</taxon>
        <taxon>Acrospermaceae</taxon>
        <taxon>Pseudovirgaria</taxon>
    </lineage>
</organism>
<dbReference type="RefSeq" id="XP_033597111.1">
    <property type="nucleotide sequence ID" value="XM_033742067.1"/>
</dbReference>
<protein>
    <submittedName>
        <fullName evidence="7">Aromatic amino acid aminotransferas-like protein</fullName>
    </submittedName>
</protein>
<evidence type="ECO:0000313" key="8">
    <source>
        <dbReference type="Proteomes" id="UP000799437"/>
    </source>
</evidence>
<dbReference type="GO" id="GO:0008483">
    <property type="term" value="F:transaminase activity"/>
    <property type="evidence" value="ECO:0007669"/>
    <property type="project" value="UniProtKB-KW"/>
</dbReference>
<accession>A0A6A6VYC1</accession>
<comment type="similarity">
    <text evidence="2">Belongs to the class-I pyridoxal-phosphate-dependent aminotransferase family.</text>
</comment>
<dbReference type="GO" id="GO:1901605">
    <property type="term" value="P:alpha-amino acid metabolic process"/>
    <property type="evidence" value="ECO:0007669"/>
    <property type="project" value="TreeGrafter"/>
</dbReference>
<dbReference type="InterPro" id="IPR015421">
    <property type="entry name" value="PyrdxlP-dep_Trfase_major"/>
</dbReference>
<evidence type="ECO:0000256" key="4">
    <source>
        <dbReference type="ARBA" id="ARBA00022679"/>
    </source>
</evidence>
<proteinExistence type="inferred from homology"/>
<gene>
    <name evidence="7" type="ORF">EJ05DRAFT_443061</name>
</gene>
<sequence>MVTHSLPCPVDLSHHLSEVTKSRKPSDIKAFYKYFLIPGIGQLAGGLPSPDYFPFDTLEARTAPQNRWTPSHRDPITVGDPSANIATQLQKACITRPSNSRLVVPKDSGAPSPTSRIDVTTALQYGQATGLAPLAAWIKQFATEHMHPSVPYKGGPDIVLSCGNTDGYSKTIEAFNNTWVPDRDPVSAREGILVEKYVYMTSIQAVLPRGMNVITVELDEQGMKSDGPGGLEDILENWDYSRGRRPHLLYTITIGQNPTGGVQSVERKSAIYELCVKYDIILIEDDPYWFLQFPTASKKDAFHDTNAKSSGFDFLDSLVPSYLSLDYEGRVVRLDTFSKTVAPGCRLGWITAQPRVIERITRITETTTAQPSGFVQAMIAEMVMGPYKSGDGSGGNKDGSGWEMTGWVRWLEGLRGNYERRMNILCDRLEAGKTIVKAGRRGSLVSTEWSVVETTKIYHFTRPMGGMFAWVKFNFKSHPLARTVDHKRLARALWIFWTTKPYLVLVGPGTIFGPTPEVQDQDAWKYFRMSYSAVGENELKPIGDRFVAGAHAFWSIKREEKIDDLLGYDEDPGKEFAASLGDPAVAKLTGYC</sequence>
<evidence type="ECO:0000256" key="3">
    <source>
        <dbReference type="ARBA" id="ARBA00022576"/>
    </source>
</evidence>
<evidence type="ECO:0000259" key="6">
    <source>
        <dbReference type="Pfam" id="PF00155"/>
    </source>
</evidence>
<comment type="cofactor">
    <cofactor evidence="1">
        <name>pyridoxal 5'-phosphate</name>
        <dbReference type="ChEBI" id="CHEBI:597326"/>
    </cofactor>
</comment>
<dbReference type="SUPFAM" id="SSF53383">
    <property type="entry name" value="PLP-dependent transferases"/>
    <property type="match status" value="1"/>
</dbReference>
<keyword evidence="8" id="KW-1185">Reference proteome</keyword>
<dbReference type="Pfam" id="PF00155">
    <property type="entry name" value="Aminotran_1_2"/>
    <property type="match status" value="1"/>
</dbReference>
<feature type="domain" description="Aminotransferase class I/classII large" evidence="6">
    <location>
        <begin position="190"/>
        <end position="389"/>
    </location>
</feature>
<name>A0A6A6VYC1_9PEZI</name>
<dbReference type="GO" id="GO:0030170">
    <property type="term" value="F:pyridoxal phosphate binding"/>
    <property type="evidence" value="ECO:0007669"/>
    <property type="project" value="InterPro"/>
</dbReference>
<keyword evidence="4" id="KW-0808">Transferase</keyword>
<evidence type="ECO:0000256" key="2">
    <source>
        <dbReference type="ARBA" id="ARBA00007441"/>
    </source>
</evidence>
<evidence type="ECO:0000256" key="5">
    <source>
        <dbReference type="ARBA" id="ARBA00022898"/>
    </source>
</evidence>
<dbReference type="EMBL" id="ML996579">
    <property type="protein sequence ID" value="KAF2754660.1"/>
    <property type="molecule type" value="Genomic_DNA"/>
</dbReference>
<dbReference type="InterPro" id="IPR050859">
    <property type="entry name" value="Class-I_PLP-dep_aminotransf"/>
</dbReference>
<dbReference type="CDD" id="cd00609">
    <property type="entry name" value="AAT_like"/>
    <property type="match status" value="1"/>
</dbReference>
<dbReference type="OrthoDB" id="691673at2759"/>
<evidence type="ECO:0000256" key="1">
    <source>
        <dbReference type="ARBA" id="ARBA00001933"/>
    </source>
</evidence>
<dbReference type="InterPro" id="IPR015424">
    <property type="entry name" value="PyrdxlP-dep_Trfase"/>
</dbReference>
<keyword evidence="3" id="KW-0032">Aminotransferase</keyword>
<dbReference type="PANTHER" id="PTHR42790">
    <property type="entry name" value="AMINOTRANSFERASE"/>
    <property type="match status" value="1"/>
</dbReference>
<dbReference type="GeneID" id="54483121"/>
<dbReference type="PANTHER" id="PTHR42790:SF1">
    <property type="entry name" value="AROMATIC AMINO ACID AMINOTRANSFERASE, HYPOTHETICAL (EUROFUNG)"/>
    <property type="match status" value="1"/>
</dbReference>
<keyword evidence="5" id="KW-0663">Pyridoxal phosphate</keyword>